<dbReference type="KEGG" id="pbor:BSF38_01930"/>
<reference evidence="2" key="1">
    <citation type="submission" date="2016-12" db="EMBL/GenBank/DDBJ databases">
        <title>Comparative genomics of four Isosphaeraceae planctomycetes: a common pool of plasmids and glycoside hydrolase genes.</title>
        <authorList>
            <person name="Ivanova A."/>
        </authorList>
    </citation>
    <scope>NUCLEOTIDE SEQUENCE [LARGE SCALE GENOMIC DNA]</scope>
    <source>
        <strain evidence="2">PX4</strain>
    </source>
</reference>
<keyword evidence="2" id="KW-1185">Reference proteome</keyword>
<dbReference type="RefSeq" id="WP_076345116.1">
    <property type="nucleotide sequence ID" value="NZ_CP019082.1"/>
</dbReference>
<sequence>MANIDEVKDADYWKAQAEYWQGRANELEADIKAITSPEIIRFRGVDGDVMWQRDLFKMPAKCWGKAVQRQPHIEQWHQVEAGSMLLALSPASSVTYLDDVEDDELDVDEFGDDEGFGEDD</sequence>
<dbReference type="EMBL" id="CP019082">
    <property type="protein sequence ID" value="APW60460.1"/>
    <property type="molecule type" value="Genomic_DNA"/>
</dbReference>
<evidence type="ECO:0000313" key="2">
    <source>
        <dbReference type="Proteomes" id="UP000186309"/>
    </source>
</evidence>
<proteinExistence type="predicted"/>
<dbReference type="Proteomes" id="UP000186309">
    <property type="component" value="Chromosome"/>
</dbReference>
<gene>
    <name evidence="1" type="ORF">BSF38_01930</name>
</gene>
<accession>A0A1U7CNE5</accession>
<organism evidence="1 2">
    <name type="scientific">Paludisphaera borealis</name>
    <dbReference type="NCBI Taxonomy" id="1387353"/>
    <lineage>
        <taxon>Bacteria</taxon>
        <taxon>Pseudomonadati</taxon>
        <taxon>Planctomycetota</taxon>
        <taxon>Planctomycetia</taxon>
        <taxon>Isosphaerales</taxon>
        <taxon>Isosphaeraceae</taxon>
        <taxon>Paludisphaera</taxon>
    </lineage>
</organism>
<dbReference type="AlphaFoldDB" id="A0A1U7CNE5"/>
<protein>
    <submittedName>
        <fullName evidence="1">Uncharacterized protein</fullName>
    </submittedName>
</protein>
<evidence type="ECO:0000313" key="1">
    <source>
        <dbReference type="EMBL" id="APW60460.1"/>
    </source>
</evidence>
<name>A0A1U7CNE5_9BACT</name>
<dbReference type="STRING" id="1387353.BSF38_01930"/>